<protein>
    <recommendedName>
        <fullName evidence="1">ATPase AAA-type core domain-containing protein</fullName>
    </recommendedName>
</protein>
<dbReference type="SUPFAM" id="SSF52540">
    <property type="entry name" value="P-loop containing nucleoside triphosphate hydrolases"/>
    <property type="match status" value="1"/>
</dbReference>
<evidence type="ECO:0000313" key="3">
    <source>
        <dbReference type="Proteomes" id="UP000178168"/>
    </source>
</evidence>
<dbReference type="AlphaFoldDB" id="A0A1G2SL64"/>
<feature type="domain" description="ATPase AAA-type core" evidence="1">
    <location>
        <begin position="307"/>
        <end position="441"/>
    </location>
</feature>
<dbReference type="EMBL" id="MHUZ01000017">
    <property type="protein sequence ID" value="OHA85777.1"/>
    <property type="molecule type" value="Genomic_DNA"/>
</dbReference>
<organism evidence="2 3">
    <name type="scientific">Candidatus Yonathbacteria bacterium RIFOXYD1_FULL_52_36</name>
    <dbReference type="NCBI Taxonomy" id="1802730"/>
    <lineage>
        <taxon>Bacteria</taxon>
        <taxon>Candidatus Yonathiibacteriota</taxon>
    </lineage>
</organism>
<evidence type="ECO:0000259" key="1">
    <source>
        <dbReference type="Pfam" id="PF00004"/>
    </source>
</evidence>
<dbReference type="InterPro" id="IPR003959">
    <property type="entry name" value="ATPase_AAA_core"/>
</dbReference>
<dbReference type="Proteomes" id="UP000178168">
    <property type="component" value="Unassembled WGS sequence"/>
</dbReference>
<dbReference type="GO" id="GO:0016887">
    <property type="term" value="F:ATP hydrolysis activity"/>
    <property type="evidence" value="ECO:0007669"/>
    <property type="project" value="InterPro"/>
</dbReference>
<reference evidence="2 3" key="1">
    <citation type="journal article" date="2016" name="Nat. Commun.">
        <title>Thousands of microbial genomes shed light on interconnected biogeochemical processes in an aquifer system.</title>
        <authorList>
            <person name="Anantharaman K."/>
            <person name="Brown C.T."/>
            <person name="Hug L.A."/>
            <person name="Sharon I."/>
            <person name="Castelle C.J."/>
            <person name="Probst A.J."/>
            <person name="Thomas B.C."/>
            <person name="Singh A."/>
            <person name="Wilkins M.J."/>
            <person name="Karaoz U."/>
            <person name="Brodie E.L."/>
            <person name="Williams K.H."/>
            <person name="Hubbard S.S."/>
            <person name="Banfield J.F."/>
        </authorList>
    </citation>
    <scope>NUCLEOTIDE SEQUENCE [LARGE SCALE GENOMIC DNA]</scope>
</reference>
<evidence type="ECO:0000313" key="2">
    <source>
        <dbReference type="EMBL" id="OHA85777.1"/>
    </source>
</evidence>
<sequence>MSQKTTAPHLPIREKDLLEHLKNANILATAVSWKRVKPAEKQGALAGSYLVSVSEPKEEELRLGDILRAISADDPILSDARHHILLTVRRALQVGFHMSTVFRKESGLDSIGDPQHLADAQRAEYNEKMRTASAVAVFAASRYASWSLVQHKAVEVTSAGTEHVHVLTCFDQPIPALQCLVFYLADNLSHPSVATDAAALQVATMYFEMMVDEVKTREESFKFRELFSNNAYQLEGTDFNLEGFDLVDLSHVVSVEFNRVSFDEIVGNRDGKHFAIMDAKRRLCFNFEAKKNPFQELGGITPVYMGYGVPGTGKSMIIAAIATALKDRCDALGIPFHFHPLPDNIIDSYQGNSAKNMVQWMRPMQDPSRILFAPIDDAENILEERTRQGVSEGVRAAIGVFLRYTEGAYAVNHGNAAIGIFTNLPEQLDKAVLSRIQARFAIAGARSVNDFLDQDHLWWSKIEKSESGFVGMRDPDGYQYGDDQKAIRTMGEVSTDLMVPQEGRIKTLYDEAVGKHDPNHHMFFAELYARVQKAFPLFSSRDVRNIQSAVNLRIMDFDLPDEWFENPETFVRQPYDRMMAMILELRRANMKGLSFFEIRLQEANRYLDNMARIADADFSRRVEAGVEDHRIREAILDATRKQA</sequence>
<proteinExistence type="predicted"/>
<accession>A0A1G2SL64</accession>
<name>A0A1G2SL64_9BACT</name>
<gene>
    <name evidence="2" type="ORF">A2591_03625</name>
</gene>
<dbReference type="GO" id="GO:0005524">
    <property type="term" value="F:ATP binding"/>
    <property type="evidence" value="ECO:0007669"/>
    <property type="project" value="InterPro"/>
</dbReference>
<comment type="caution">
    <text evidence="2">The sequence shown here is derived from an EMBL/GenBank/DDBJ whole genome shotgun (WGS) entry which is preliminary data.</text>
</comment>
<dbReference type="InterPro" id="IPR027417">
    <property type="entry name" value="P-loop_NTPase"/>
</dbReference>
<dbReference type="Pfam" id="PF00004">
    <property type="entry name" value="AAA"/>
    <property type="match status" value="1"/>
</dbReference>
<dbReference type="Gene3D" id="3.40.50.300">
    <property type="entry name" value="P-loop containing nucleotide triphosphate hydrolases"/>
    <property type="match status" value="1"/>
</dbReference>
<dbReference type="STRING" id="1802730.A2591_03625"/>